<sequence length="171" mass="19689">FSSLNLLYLSDSGSFQEDPNYKSFTNFPVVKSTCALMMIVESMCVILHTISSHQEAFGRMIISLLTQYYVKCFEQYQAIVTKNSAESNAVETGNLQGVSATWVQQDQLSEVLNQYPYQVDDSNKNRRLRKMLCDKETKVEMNLKKNRFIRYGELINENKKLTSLGLLYHSL</sequence>
<keyword evidence="1" id="KW-0268">Exocytosis</keyword>
<accession>A0A9N9JIH0</accession>
<dbReference type="InterPro" id="IPR039682">
    <property type="entry name" value="Sec8/EXOC4"/>
</dbReference>
<dbReference type="Proteomes" id="UP000789342">
    <property type="component" value="Unassembled WGS sequence"/>
</dbReference>
<comment type="function">
    <text evidence="1">Component of the exocyst complex involved in the docking of exocytic vesicles with fusion sites on the plasma membrane.</text>
</comment>
<dbReference type="GO" id="GO:0000145">
    <property type="term" value="C:exocyst"/>
    <property type="evidence" value="ECO:0007669"/>
    <property type="project" value="UniProtKB-UniRule"/>
</dbReference>
<protein>
    <recommendedName>
        <fullName evidence="1">Exocyst complex component Sec8</fullName>
    </recommendedName>
</protein>
<keyword evidence="1" id="KW-0813">Transport</keyword>
<dbReference type="GO" id="GO:0006612">
    <property type="term" value="P:protein targeting to membrane"/>
    <property type="evidence" value="ECO:0007669"/>
    <property type="project" value="UniProtKB-UniRule"/>
</dbReference>
<dbReference type="PANTHER" id="PTHR14146:SF0">
    <property type="entry name" value="EXOCYST COMPLEX COMPONENT 4"/>
    <property type="match status" value="1"/>
</dbReference>
<keyword evidence="1" id="KW-0653">Protein transport</keyword>
<evidence type="ECO:0000256" key="1">
    <source>
        <dbReference type="RuleBase" id="RU367079"/>
    </source>
</evidence>
<dbReference type="GO" id="GO:0090522">
    <property type="term" value="P:vesicle tethering involved in exocytosis"/>
    <property type="evidence" value="ECO:0007669"/>
    <property type="project" value="UniProtKB-UniRule"/>
</dbReference>
<dbReference type="OrthoDB" id="272977at2759"/>
<feature type="non-terminal residue" evidence="2">
    <location>
        <position position="1"/>
    </location>
</feature>
<dbReference type="AlphaFoldDB" id="A0A9N9JIH0"/>
<proteinExistence type="inferred from homology"/>
<comment type="caution">
    <text evidence="2">The sequence shown here is derived from an EMBL/GenBank/DDBJ whole genome shotgun (WGS) entry which is preliminary data.</text>
</comment>
<evidence type="ECO:0000313" key="2">
    <source>
        <dbReference type="EMBL" id="CAG8780235.1"/>
    </source>
</evidence>
<organism evidence="2 3">
    <name type="scientific">Acaulospora morrowiae</name>
    <dbReference type="NCBI Taxonomy" id="94023"/>
    <lineage>
        <taxon>Eukaryota</taxon>
        <taxon>Fungi</taxon>
        <taxon>Fungi incertae sedis</taxon>
        <taxon>Mucoromycota</taxon>
        <taxon>Glomeromycotina</taxon>
        <taxon>Glomeromycetes</taxon>
        <taxon>Diversisporales</taxon>
        <taxon>Acaulosporaceae</taxon>
        <taxon>Acaulospora</taxon>
    </lineage>
</organism>
<reference evidence="2" key="1">
    <citation type="submission" date="2021-06" db="EMBL/GenBank/DDBJ databases">
        <authorList>
            <person name="Kallberg Y."/>
            <person name="Tangrot J."/>
            <person name="Rosling A."/>
        </authorList>
    </citation>
    <scope>NUCLEOTIDE SEQUENCE</scope>
    <source>
        <strain evidence="2">CL551</strain>
    </source>
</reference>
<dbReference type="GO" id="GO:0015031">
    <property type="term" value="P:protein transport"/>
    <property type="evidence" value="ECO:0007669"/>
    <property type="project" value="UniProtKB-KW"/>
</dbReference>
<feature type="non-terminal residue" evidence="2">
    <location>
        <position position="171"/>
    </location>
</feature>
<dbReference type="PANTHER" id="PTHR14146">
    <property type="entry name" value="EXOCYST COMPLEX COMPONENT 4"/>
    <property type="match status" value="1"/>
</dbReference>
<dbReference type="EMBL" id="CAJVPV010052075">
    <property type="protein sequence ID" value="CAG8780235.1"/>
    <property type="molecule type" value="Genomic_DNA"/>
</dbReference>
<keyword evidence="3" id="KW-1185">Reference proteome</keyword>
<dbReference type="GO" id="GO:0006893">
    <property type="term" value="P:Golgi to plasma membrane transport"/>
    <property type="evidence" value="ECO:0007669"/>
    <property type="project" value="TreeGrafter"/>
</dbReference>
<comment type="similarity">
    <text evidence="1">Belongs to the SEC8 family.</text>
</comment>
<evidence type="ECO:0000313" key="3">
    <source>
        <dbReference type="Proteomes" id="UP000789342"/>
    </source>
</evidence>
<gene>
    <name evidence="2" type="ORF">AMORRO_LOCUS17261</name>
</gene>
<name>A0A9N9JIH0_9GLOM</name>